<evidence type="ECO:0008006" key="4">
    <source>
        <dbReference type="Google" id="ProtNLM"/>
    </source>
</evidence>
<name>A0ABS8VBF3_DATST</name>
<accession>A0ABS8VBF3</accession>
<keyword evidence="1" id="KW-1133">Transmembrane helix</keyword>
<dbReference type="Proteomes" id="UP000823775">
    <property type="component" value="Unassembled WGS sequence"/>
</dbReference>
<evidence type="ECO:0000256" key="1">
    <source>
        <dbReference type="SAM" id="Phobius"/>
    </source>
</evidence>
<gene>
    <name evidence="2" type="ORF">HAX54_031659</name>
</gene>
<keyword evidence="3" id="KW-1185">Reference proteome</keyword>
<proteinExistence type="predicted"/>
<dbReference type="EMBL" id="JACEIK010004002">
    <property type="protein sequence ID" value="MCD9643812.1"/>
    <property type="molecule type" value="Genomic_DNA"/>
</dbReference>
<sequence>DVLPVFDASAKFVVGLVCFGRRCIYRRCWGLFDFGRRCWFGLLTAFMIVVVGLLAWTWTPLLVWFVFEGVVGLALLVWFDFEAVVGLVCFGRRCMIVVVGLVDLDGVAVEVKQVLGIWDCCVFGGKSKGIVSIRCIR</sequence>
<keyword evidence="1" id="KW-0472">Membrane</keyword>
<keyword evidence="1" id="KW-0812">Transmembrane</keyword>
<protein>
    <recommendedName>
        <fullName evidence="4">Transmembrane protein</fullName>
    </recommendedName>
</protein>
<evidence type="ECO:0000313" key="3">
    <source>
        <dbReference type="Proteomes" id="UP000823775"/>
    </source>
</evidence>
<feature type="non-terminal residue" evidence="2">
    <location>
        <position position="1"/>
    </location>
</feature>
<reference evidence="2 3" key="1">
    <citation type="journal article" date="2021" name="BMC Genomics">
        <title>Datura genome reveals duplications of psychoactive alkaloid biosynthetic genes and high mutation rate following tissue culture.</title>
        <authorList>
            <person name="Rajewski A."/>
            <person name="Carter-House D."/>
            <person name="Stajich J."/>
            <person name="Litt A."/>
        </authorList>
    </citation>
    <scope>NUCLEOTIDE SEQUENCE [LARGE SCALE GENOMIC DNA]</scope>
    <source>
        <strain evidence="2">AR-01</strain>
    </source>
</reference>
<comment type="caution">
    <text evidence="2">The sequence shown here is derived from an EMBL/GenBank/DDBJ whole genome shotgun (WGS) entry which is preliminary data.</text>
</comment>
<evidence type="ECO:0000313" key="2">
    <source>
        <dbReference type="EMBL" id="MCD9643812.1"/>
    </source>
</evidence>
<feature type="transmembrane region" description="Helical" evidence="1">
    <location>
        <begin position="64"/>
        <end position="90"/>
    </location>
</feature>
<organism evidence="2 3">
    <name type="scientific">Datura stramonium</name>
    <name type="common">Jimsonweed</name>
    <name type="synonym">Common thornapple</name>
    <dbReference type="NCBI Taxonomy" id="4076"/>
    <lineage>
        <taxon>Eukaryota</taxon>
        <taxon>Viridiplantae</taxon>
        <taxon>Streptophyta</taxon>
        <taxon>Embryophyta</taxon>
        <taxon>Tracheophyta</taxon>
        <taxon>Spermatophyta</taxon>
        <taxon>Magnoliopsida</taxon>
        <taxon>eudicotyledons</taxon>
        <taxon>Gunneridae</taxon>
        <taxon>Pentapetalae</taxon>
        <taxon>asterids</taxon>
        <taxon>lamiids</taxon>
        <taxon>Solanales</taxon>
        <taxon>Solanaceae</taxon>
        <taxon>Solanoideae</taxon>
        <taxon>Datureae</taxon>
        <taxon>Datura</taxon>
    </lineage>
</organism>
<feature type="transmembrane region" description="Helical" evidence="1">
    <location>
        <begin position="39"/>
        <end position="58"/>
    </location>
</feature>